<evidence type="ECO:0000313" key="7">
    <source>
        <dbReference type="Proteomes" id="UP001144471"/>
    </source>
</evidence>
<dbReference type="InterPro" id="IPR017871">
    <property type="entry name" value="ABC_transporter-like_CS"/>
</dbReference>
<dbReference type="InterPro" id="IPR003593">
    <property type="entry name" value="AAA+_ATPase"/>
</dbReference>
<dbReference type="InterPro" id="IPR050683">
    <property type="entry name" value="Bact_Polysacc_Export_ATP-bd"/>
</dbReference>
<dbReference type="InterPro" id="IPR027417">
    <property type="entry name" value="P-loop_NTPase"/>
</dbReference>
<keyword evidence="7" id="KW-1185">Reference proteome</keyword>
<dbReference type="SMART" id="SM00382">
    <property type="entry name" value="AAA"/>
    <property type="match status" value="1"/>
</dbReference>
<dbReference type="GO" id="GO:0140359">
    <property type="term" value="F:ABC-type transporter activity"/>
    <property type="evidence" value="ECO:0007669"/>
    <property type="project" value="InterPro"/>
</dbReference>
<dbReference type="PANTHER" id="PTHR46743">
    <property type="entry name" value="TEICHOIC ACIDS EXPORT ATP-BINDING PROTEIN TAGH"/>
    <property type="match status" value="1"/>
</dbReference>
<dbReference type="InterPro" id="IPR003439">
    <property type="entry name" value="ABC_transporter-like_ATP-bd"/>
</dbReference>
<dbReference type="GO" id="GO:0016887">
    <property type="term" value="F:ATP hydrolysis activity"/>
    <property type="evidence" value="ECO:0007669"/>
    <property type="project" value="InterPro"/>
</dbReference>
<evidence type="ECO:0000259" key="5">
    <source>
        <dbReference type="PROSITE" id="PS50893"/>
    </source>
</evidence>
<keyword evidence="2" id="KW-0813">Transport</keyword>
<evidence type="ECO:0000256" key="2">
    <source>
        <dbReference type="ARBA" id="ARBA00022448"/>
    </source>
</evidence>
<keyword evidence="3" id="KW-0547">Nucleotide-binding</keyword>
<dbReference type="PROSITE" id="PS50893">
    <property type="entry name" value="ABC_TRANSPORTER_2"/>
    <property type="match status" value="1"/>
</dbReference>
<keyword evidence="4 6" id="KW-0067">ATP-binding</keyword>
<dbReference type="SUPFAM" id="SSF52540">
    <property type="entry name" value="P-loop containing nucleoside triphosphate hydrolases"/>
    <property type="match status" value="1"/>
</dbReference>
<dbReference type="InterPro" id="IPR015860">
    <property type="entry name" value="ABC_transpr_TagH-like"/>
</dbReference>
<evidence type="ECO:0000256" key="4">
    <source>
        <dbReference type="ARBA" id="ARBA00022840"/>
    </source>
</evidence>
<dbReference type="EMBL" id="BSDY01000010">
    <property type="protein sequence ID" value="GLI56793.1"/>
    <property type="molecule type" value="Genomic_DNA"/>
</dbReference>
<evidence type="ECO:0000313" key="6">
    <source>
        <dbReference type="EMBL" id="GLI56793.1"/>
    </source>
</evidence>
<feature type="domain" description="ABC transporter" evidence="5">
    <location>
        <begin position="34"/>
        <end position="262"/>
    </location>
</feature>
<dbReference type="Proteomes" id="UP001144471">
    <property type="component" value="Unassembled WGS sequence"/>
</dbReference>
<comment type="caution">
    <text evidence="6">The sequence shown here is derived from an EMBL/GenBank/DDBJ whole genome shotgun (WGS) entry which is preliminary data.</text>
</comment>
<dbReference type="PROSITE" id="PS00211">
    <property type="entry name" value="ABC_TRANSPORTER_1"/>
    <property type="match status" value="1"/>
</dbReference>
<sequence length="399" mass="45447">MNNIAIKVENLTKEYKISHEVKDPYKKLSDVMVYLFKNIFTPWKLFNRTETEVFKALDDVSFEIKKGEKIAIIGRNGAGKSTLLKILSRITEPTDGSVKINGRVASLLEVGTGFHPELTGRENIYLNGSILGMTREEIDKKFNEIVEFSGCEKFLDTPIKRYSSGMKVRLGFAVAAHLDSEILIVDEVLAVGDAEFQKKCLGKMNEISMKGERTIIFVSHNMEAAKELCNQTILVEQGSLKFLGETVIAIEKYNKNLNKMGFQINKSLEQLEFLGLEIEEREKSRYDLKLNFNSIGNIKDVAFSFMVYSDSLKSILHYSGINVRKYFDINIGKFEVTLNIFDLFLNSGEYKLAIHFETKDGNILLNIDNIPFIKQRSNNAFILHKSLLDLKIDFNINSK</sequence>
<dbReference type="Pfam" id="PF00005">
    <property type="entry name" value="ABC_tran"/>
    <property type="match status" value="1"/>
</dbReference>
<dbReference type="PANTHER" id="PTHR46743:SF2">
    <property type="entry name" value="TEICHOIC ACIDS EXPORT ATP-BINDING PROTEIN TAGH"/>
    <property type="match status" value="1"/>
</dbReference>
<name>A0A9W6LNN4_9FUSO</name>
<dbReference type="Gene3D" id="3.40.50.300">
    <property type="entry name" value="P-loop containing nucleotide triphosphate hydrolases"/>
    <property type="match status" value="1"/>
</dbReference>
<dbReference type="RefSeq" id="WP_281836158.1">
    <property type="nucleotide sequence ID" value="NZ_BSDY01000010.1"/>
</dbReference>
<proteinExistence type="inferred from homology"/>
<organism evidence="6 7">
    <name type="scientific">Propionigenium maris DSM 9537</name>
    <dbReference type="NCBI Taxonomy" id="1123000"/>
    <lineage>
        <taxon>Bacteria</taxon>
        <taxon>Fusobacteriati</taxon>
        <taxon>Fusobacteriota</taxon>
        <taxon>Fusobacteriia</taxon>
        <taxon>Fusobacteriales</taxon>
        <taxon>Fusobacteriaceae</taxon>
        <taxon>Propionigenium</taxon>
    </lineage>
</organism>
<evidence type="ECO:0000256" key="1">
    <source>
        <dbReference type="ARBA" id="ARBA00005417"/>
    </source>
</evidence>
<dbReference type="GO" id="GO:0005524">
    <property type="term" value="F:ATP binding"/>
    <property type="evidence" value="ECO:0007669"/>
    <property type="project" value="UniProtKB-KW"/>
</dbReference>
<dbReference type="CDD" id="cd03220">
    <property type="entry name" value="ABC_KpsT_Wzt"/>
    <property type="match status" value="1"/>
</dbReference>
<accession>A0A9W6LNN4</accession>
<comment type="similarity">
    <text evidence="1">Belongs to the ABC transporter superfamily.</text>
</comment>
<dbReference type="GO" id="GO:0016020">
    <property type="term" value="C:membrane"/>
    <property type="evidence" value="ECO:0007669"/>
    <property type="project" value="InterPro"/>
</dbReference>
<evidence type="ECO:0000256" key="3">
    <source>
        <dbReference type="ARBA" id="ARBA00022741"/>
    </source>
</evidence>
<gene>
    <name evidence="6" type="primary">xapH</name>
    <name evidence="6" type="ORF">PM10SUCC1_23070</name>
</gene>
<protein>
    <submittedName>
        <fullName evidence="6">ABC transporter ATP-binding protein</fullName>
    </submittedName>
</protein>
<reference evidence="6" key="1">
    <citation type="submission" date="2022-12" db="EMBL/GenBank/DDBJ databases">
        <title>Reference genome sequencing for broad-spectrum identification of bacterial and archaeal isolates by mass spectrometry.</title>
        <authorList>
            <person name="Sekiguchi Y."/>
            <person name="Tourlousse D.M."/>
        </authorList>
    </citation>
    <scope>NUCLEOTIDE SEQUENCE</scope>
    <source>
        <strain evidence="6">10succ1</strain>
    </source>
</reference>
<dbReference type="AlphaFoldDB" id="A0A9W6LNN4"/>